<reference evidence="3 4" key="2">
    <citation type="submission" date="2011-05" db="EMBL/GenBank/DDBJ databases">
        <title>Complete sequence of chromosome 2 of Sphingobium chlorophenolicum L-1.</title>
        <authorList>
            <consortium name="US DOE Joint Genome Institute"/>
            <person name="Lucas S."/>
            <person name="Han J."/>
            <person name="Lapidus A."/>
            <person name="Cheng J.-F."/>
            <person name="Goodwin L."/>
            <person name="Pitluck S."/>
            <person name="Peters L."/>
            <person name="Daligault H."/>
            <person name="Han C."/>
            <person name="Tapia R."/>
            <person name="Land M."/>
            <person name="Hauser L."/>
            <person name="Kyrpides N."/>
            <person name="Ivanova N."/>
            <person name="Pagani I."/>
            <person name="Turner P."/>
            <person name="Copley S."/>
            <person name="Woyke T."/>
        </authorList>
    </citation>
    <scope>NUCLEOTIDE SEQUENCE [LARGE SCALE GENOMIC DNA]</scope>
    <source>
        <strain evidence="3 4">L-1</strain>
    </source>
</reference>
<proteinExistence type="predicted"/>
<dbReference type="GO" id="GO:0043565">
    <property type="term" value="F:sequence-specific DNA binding"/>
    <property type="evidence" value="ECO:0007669"/>
    <property type="project" value="InterPro"/>
</dbReference>
<dbReference type="STRING" id="690566.Sphch_1478"/>
<dbReference type="KEGG" id="sch:Sphch_3038"/>
<dbReference type="EMBL" id="CP002798">
    <property type="protein sequence ID" value="AEG49166.1"/>
    <property type="molecule type" value="Genomic_DNA"/>
</dbReference>
<gene>
    <name evidence="1" type="ORF">Sphch_1478</name>
    <name evidence="2" type="ORF">Sphch_1959</name>
    <name evidence="3" type="ORF">Sphch_3038</name>
</gene>
<dbReference type="GO" id="GO:0006313">
    <property type="term" value="P:DNA transposition"/>
    <property type="evidence" value="ECO:0007669"/>
    <property type="project" value="InterPro"/>
</dbReference>
<protein>
    <submittedName>
        <fullName evidence="1">Transposase IS3/IS911 family protein</fullName>
    </submittedName>
</protein>
<accession>E0LLC5</accession>
<reference evidence="1 4" key="1">
    <citation type="submission" date="2011-05" db="EMBL/GenBank/DDBJ databases">
        <title>Complete sequence of chromosome 1 of Sphingobium chlorophenolicum L-1.</title>
        <authorList>
            <consortium name="US DOE Joint Genome Institute"/>
            <person name="Lucas S."/>
            <person name="Han J."/>
            <person name="Lapidus A."/>
            <person name="Cheng J.-F."/>
            <person name="Goodwin L."/>
            <person name="Pitluck S."/>
            <person name="Peters L."/>
            <person name="Daligault H."/>
            <person name="Han C."/>
            <person name="Tapia R."/>
            <person name="Land M."/>
            <person name="Hauser L."/>
            <person name="Kyrpides N."/>
            <person name="Ivanova N."/>
            <person name="Pagani I."/>
            <person name="Turner P."/>
            <person name="Copley S."/>
            <person name="Woyke T."/>
        </authorList>
    </citation>
    <scope>NUCLEOTIDE SEQUENCE [LARGE SCALE GENOMIC DNA]</scope>
    <source>
        <strain evidence="1 4">L-1</strain>
    </source>
</reference>
<keyword evidence="4" id="KW-1185">Reference proteome</keyword>
<dbReference type="PANTHER" id="PTHR37936">
    <property type="entry name" value="TRANSPOSASE INSC FOR INSERTION ELEMENT IS2A-RELATED"/>
    <property type="match status" value="1"/>
</dbReference>
<dbReference type="KEGG" id="sch:Sphch_1478"/>
<dbReference type="EMBL" id="CP002798">
    <property type="protein sequence ID" value="AEG49636.1"/>
    <property type="molecule type" value="Genomic_DNA"/>
</dbReference>
<evidence type="ECO:0000313" key="1">
    <source>
        <dbReference type="EMBL" id="AEG49166.1"/>
    </source>
</evidence>
<evidence type="ECO:0000313" key="2">
    <source>
        <dbReference type="EMBL" id="AEG49636.1"/>
    </source>
</evidence>
<dbReference type="Proteomes" id="UP000007150">
    <property type="component" value="Chromosome 2"/>
</dbReference>
<dbReference type="InterPro" id="IPR002514">
    <property type="entry name" value="Transposase_8"/>
</dbReference>
<name>E0LLC5_SPHCR</name>
<sequence>MHMPDRMTGTYDRVEVITSVQRRRRWTPEEKIRIVEETYLPGNTVSLVARRHGIAGNQLFTWRRLMAQGALTAATAGEEVVPASDYRAMEAQVRELQRLLGKKTMENELLREAVSRAAGPKKRLLRSTSWPEGGQ</sequence>
<dbReference type="AlphaFoldDB" id="E0LLC5"/>
<dbReference type="Pfam" id="PF01527">
    <property type="entry name" value="HTH_Tnp_1"/>
    <property type="match status" value="1"/>
</dbReference>
<dbReference type="InterPro" id="IPR010921">
    <property type="entry name" value="Trp_repressor/repl_initiator"/>
</dbReference>
<evidence type="ECO:0000313" key="3">
    <source>
        <dbReference type="EMBL" id="AEG50662.1"/>
    </source>
</evidence>
<dbReference type="Proteomes" id="UP000007150">
    <property type="component" value="Chromosome 1"/>
</dbReference>
<organism evidence="1 4">
    <name type="scientific">Sphingobium chlorophenolicum L-1</name>
    <dbReference type="NCBI Taxonomy" id="690566"/>
    <lineage>
        <taxon>Bacteria</taxon>
        <taxon>Pseudomonadati</taxon>
        <taxon>Pseudomonadota</taxon>
        <taxon>Alphaproteobacteria</taxon>
        <taxon>Sphingomonadales</taxon>
        <taxon>Sphingomonadaceae</taxon>
        <taxon>Sphingobium</taxon>
    </lineage>
</organism>
<dbReference type="GO" id="GO:0004803">
    <property type="term" value="F:transposase activity"/>
    <property type="evidence" value="ECO:0007669"/>
    <property type="project" value="InterPro"/>
</dbReference>
<dbReference type="KEGG" id="sch:Sphch_1959"/>
<evidence type="ECO:0000313" key="4">
    <source>
        <dbReference type="Proteomes" id="UP000007150"/>
    </source>
</evidence>
<dbReference type="HOGENOM" id="CLU_027402_25_0_5"/>
<dbReference type="SUPFAM" id="SSF48295">
    <property type="entry name" value="TrpR-like"/>
    <property type="match status" value="1"/>
</dbReference>
<dbReference type="EMBL" id="CP002799">
    <property type="protein sequence ID" value="AEG50662.1"/>
    <property type="molecule type" value="Genomic_DNA"/>
</dbReference>
<dbReference type="PANTHER" id="PTHR37936:SF3">
    <property type="entry name" value="TRANSPOSASE INSC FOR INSERTION ELEMENT IS2A-RELATED"/>
    <property type="match status" value="1"/>
</dbReference>